<dbReference type="EMBL" id="PKKJ01000023">
    <property type="protein sequence ID" value="PKY65578.1"/>
    <property type="molecule type" value="Genomic_DNA"/>
</dbReference>
<protein>
    <submittedName>
        <fullName evidence="1">Uncharacterized protein</fullName>
    </submittedName>
</protein>
<sequence length="88" mass="10215">MCDLFEQLAKGLFPIAEQVHDDDEPDIEELWYIFDHDAYAALASASAILINHDVKLPDHLYELFKEVGQPGEYLDEDFADLEEIYLRK</sequence>
<accession>A0A2I1I371</accession>
<evidence type="ECO:0000313" key="1">
    <source>
        <dbReference type="EMBL" id="PKY65578.1"/>
    </source>
</evidence>
<dbReference type="Proteomes" id="UP000234545">
    <property type="component" value="Unassembled WGS sequence"/>
</dbReference>
<gene>
    <name evidence="1" type="ORF">CYJ25_08895</name>
</gene>
<comment type="caution">
    <text evidence="1">The sequence shown here is derived from an EMBL/GenBank/DDBJ whole genome shotgun (WGS) entry which is preliminary data.</text>
</comment>
<reference evidence="1 2" key="1">
    <citation type="submission" date="2017-12" db="EMBL/GenBank/DDBJ databases">
        <title>Phylogenetic diversity of female urinary microbiome.</title>
        <authorList>
            <person name="Thomas-White K."/>
            <person name="Wolfe A.J."/>
        </authorList>
    </citation>
    <scope>NUCLEOTIDE SEQUENCE [LARGE SCALE GENOMIC DNA]</scope>
    <source>
        <strain evidence="1 2">UMB0250</strain>
    </source>
</reference>
<dbReference type="OrthoDB" id="3267882at2"/>
<dbReference type="RefSeq" id="WP_101628784.1">
    <property type="nucleotide sequence ID" value="NZ_JADMZU010000008.1"/>
</dbReference>
<proteinExistence type="predicted"/>
<name>A0A2I1I371_9ACTO</name>
<dbReference type="AlphaFoldDB" id="A0A2I1I371"/>
<evidence type="ECO:0000313" key="2">
    <source>
        <dbReference type="Proteomes" id="UP000234545"/>
    </source>
</evidence>
<organism evidence="1 2">
    <name type="scientific">Schaalia turicensis</name>
    <dbReference type="NCBI Taxonomy" id="131111"/>
    <lineage>
        <taxon>Bacteria</taxon>
        <taxon>Bacillati</taxon>
        <taxon>Actinomycetota</taxon>
        <taxon>Actinomycetes</taxon>
        <taxon>Actinomycetales</taxon>
        <taxon>Actinomycetaceae</taxon>
        <taxon>Schaalia</taxon>
    </lineage>
</organism>